<evidence type="ECO:0000256" key="1">
    <source>
        <dbReference type="ARBA" id="ARBA00010815"/>
    </source>
</evidence>
<dbReference type="SUPFAM" id="SSF53335">
    <property type="entry name" value="S-adenosyl-L-methionine-dependent methyltransferases"/>
    <property type="match status" value="1"/>
</dbReference>
<sequence length="312" mass="36758">MFEDWDVQTRIQDLLALLIRAKRYNKSKKIKCTNGWLEELLNLFIYSTVQLIRSIISFINTLQHYYHANSLRGSAQNIREHYDLGNDMFSIFLDPSMTYSCATFQSIPHTVTHSDNELLEEAQMRKYDQIFDELNLKSNDRILEIGCGWGACAIRAVKCYGCQWTGLTISTEQFKIAQQRITDNGVADKVNIKLLDYRLEKDIYDKVIVIEMIEAVGHEYLPQFFETLRDRLCPGEALPPELTIKKTVHIGQHYGPTLDLWYCAWMEHEERILKLGYSKKFHRKWQYYFQLCSTLFRYSYIDTVQLLIEKSL</sequence>
<evidence type="ECO:0000313" key="6">
    <source>
        <dbReference type="Proteomes" id="UP000887581"/>
    </source>
</evidence>
<organism evidence="6 7">
    <name type="scientific">Setaria digitata</name>
    <dbReference type="NCBI Taxonomy" id="48799"/>
    <lineage>
        <taxon>Eukaryota</taxon>
        <taxon>Metazoa</taxon>
        <taxon>Ecdysozoa</taxon>
        <taxon>Nematoda</taxon>
        <taxon>Chromadorea</taxon>
        <taxon>Rhabditida</taxon>
        <taxon>Spirurina</taxon>
        <taxon>Spiruromorpha</taxon>
        <taxon>Filarioidea</taxon>
        <taxon>Setariidae</taxon>
        <taxon>Setaria</taxon>
    </lineage>
</organism>
<keyword evidence="4" id="KW-0949">S-adenosyl-L-methionine</keyword>
<keyword evidence="5" id="KW-0443">Lipid metabolism</keyword>
<evidence type="ECO:0000256" key="4">
    <source>
        <dbReference type="ARBA" id="ARBA00022691"/>
    </source>
</evidence>
<proteinExistence type="inferred from homology"/>
<comment type="similarity">
    <text evidence="1">Belongs to the CFA/CMAS family.</text>
</comment>
<keyword evidence="6" id="KW-1185">Reference proteome</keyword>
<evidence type="ECO:0000256" key="5">
    <source>
        <dbReference type="ARBA" id="ARBA00023098"/>
    </source>
</evidence>
<dbReference type="Gene3D" id="3.40.50.150">
    <property type="entry name" value="Vaccinia Virus protein VP39"/>
    <property type="match status" value="1"/>
</dbReference>
<dbReference type="InterPro" id="IPR029063">
    <property type="entry name" value="SAM-dependent_MTases_sf"/>
</dbReference>
<reference evidence="7" key="1">
    <citation type="submission" date="2022-11" db="UniProtKB">
        <authorList>
            <consortium name="WormBaseParasite"/>
        </authorList>
    </citation>
    <scope>IDENTIFICATION</scope>
</reference>
<dbReference type="GO" id="GO:0032259">
    <property type="term" value="P:methylation"/>
    <property type="evidence" value="ECO:0007669"/>
    <property type="project" value="UniProtKB-KW"/>
</dbReference>
<dbReference type="PANTHER" id="PTHR43667:SF2">
    <property type="entry name" value="FATTY ACID C-METHYL TRANSFERASE"/>
    <property type="match status" value="1"/>
</dbReference>
<evidence type="ECO:0000256" key="3">
    <source>
        <dbReference type="ARBA" id="ARBA00022679"/>
    </source>
</evidence>
<dbReference type="WBParaSite" id="sdigi.contig114.g4612.t1">
    <property type="protein sequence ID" value="sdigi.contig114.g4612.t1"/>
    <property type="gene ID" value="sdigi.contig114.g4612"/>
</dbReference>
<protein>
    <submittedName>
        <fullName evidence="7">Cyclopropane-fatty-acyl-phospholipid synthase</fullName>
    </submittedName>
</protein>
<accession>A0A915PHJ6</accession>
<dbReference type="AlphaFoldDB" id="A0A915PHJ6"/>
<dbReference type="Pfam" id="PF02353">
    <property type="entry name" value="CMAS"/>
    <property type="match status" value="2"/>
</dbReference>
<dbReference type="InterPro" id="IPR050723">
    <property type="entry name" value="CFA/CMAS"/>
</dbReference>
<keyword evidence="2" id="KW-0489">Methyltransferase</keyword>
<dbReference type="Proteomes" id="UP000887581">
    <property type="component" value="Unplaced"/>
</dbReference>
<dbReference type="GO" id="GO:0008610">
    <property type="term" value="P:lipid biosynthetic process"/>
    <property type="evidence" value="ECO:0007669"/>
    <property type="project" value="InterPro"/>
</dbReference>
<evidence type="ECO:0000256" key="2">
    <source>
        <dbReference type="ARBA" id="ARBA00022603"/>
    </source>
</evidence>
<keyword evidence="3" id="KW-0808">Transferase</keyword>
<dbReference type="CDD" id="cd02440">
    <property type="entry name" value="AdoMet_MTases"/>
    <property type="match status" value="1"/>
</dbReference>
<dbReference type="PIRSF" id="PIRSF003085">
    <property type="entry name" value="CMAS"/>
    <property type="match status" value="1"/>
</dbReference>
<dbReference type="PANTHER" id="PTHR43667">
    <property type="entry name" value="CYCLOPROPANE-FATTY-ACYL-PHOSPHOLIPID SYNTHASE"/>
    <property type="match status" value="1"/>
</dbReference>
<name>A0A915PHJ6_9BILA</name>
<evidence type="ECO:0000313" key="7">
    <source>
        <dbReference type="WBParaSite" id="sdigi.contig114.g4612.t1"/>
    </source>
</evidence>
<dbReference type="GO" id="GO:0008168">
    <property type="term" value="F:methyltransferase activity"/>
    <property type="evidence" value="ECO:0007669"/>
    <property type="project" value="UniProtKB-KW"/>
</dbReference>
<dbReference type="InterPro" id="IPR003333">
    <property type="entry name" value="CMAS"/>
</dbReference>